<keyword evidence="2" id="KW-0472">Membrane</keyword>
<feature type="transmembrane region" description="Helical" evidence="2">
    <location>
        <begin position="337"/>
        <end position="358"/>
    </location>
</feature>
<dbReference type="AlphaFoldDB" id="A0A1V9Y6N7"/>
<comment type="caution">
    <text evidence="3">The sequence shown here is derived from an EMBL/GenBank/DDBJ whole genome shotgun (WGS) entry which is preliminary data.</text>
</comment>
<keyword evidence="2" id="KW-1133">Transmembrane helix</keyword>
<protein>
    <submittedName>
        <fullName evidence="3">Uncharacterized protein</fullName>
    </submittedName>
</protein>
<evidence type="ECO:0000256" key="1">
    <source>
        <dbReference type="SAM" id="MobiDB-lite"/>
    </source>
</evidence>
<sequence length="672" mass="75627">MTSNQAARQYKVKSVEHKPSSEELPPAQPRQTAFGKVISYLVRIRNFVSLLIWAFLSINTFLDPGKTFYGYYTYTDSDNQPAVWEMTVVNNYNNKSSSVCAADGNFLNCYYELPVYGMGPLANSVCRSYYPIDKGASQHIGTFFANCTLPNGNRIDLPNNDYATTQWSLMLSSLDKACMDTMGEGDSFPCDSYTTMEGRVMYFRGSRTTSTTWCKEFGGYYVLNKHTNEQEVLVANISNPSKPALTSIPVVHNTTVFNVYNLLGCSADLTIGGGAGHVSTSAWYGSTVGLWMAHTTSSPKDNAITMNGDLVNVVTMSTHDGNITQIRTFYKDAVRCFLFFVIIFYRLTSIYYPIWLVYARQGKPFWIWVANRHMGLVLHKRERRNLLVLLLLAVEAVVSTEDIIMYCQQVVFSYPTVWNLAFKYMSITRIIWPSSFILLVASNLVRLVFGPKYAFALSEDLFLLGAPVIWFYMPTYVTSKGADLFQGWRWTGSIVHHFGNTVYKVYSNQVNVLILYYNLFGSFTYIACLTTIGIGCLWQTLTHTSSIMSVFLSSSIHYRAKDEPTQTIEKILKESTERYPPEIVFQIVKAKFPKTSLCEAMNLASEGFICLVYGNYQVLGTIEWGLVYPVVNEYGHIAVIEGSQVAYQPAVTLEILASTSSSPKVLGVPDLY</sequence>
<dbReference type="Proteomes" id="UP000243217">
    <property type="component" value="Unassembled WGS sequence"/>
</dbReference>
<feature type="transmembrane region" description="Helical" evidence="2">
    <location>
        <begin position="431"/>
        <end position="449"/>
    </location>
</feature>
<feature type="transmembrane region" description="Helical" evidence="2">
    <location>
        <begin position="461"/>
        <end position="479"/>
    </location>
</feature>
<reference evidence="3 4" key="1">
    <citation type="journal article" date="2014" name="Genome Biol. Evol.">
        <title>The secreted proteins of Achlya hypogyna and Thraustotheca clavata identify the ancestral oomycete secretome and reveal gene acquisitions by horizontal gene transfer.</title>
        <authorList>
            <person name="Misner I."/>
            <person name="Blouin N."/>
            <person name="Leonard G."/>
            <person name="Richards T.A."/>
            <person name="Lane C.E."/>
        </authorList>
    </citation>
    <scope>NUCLEOTIDE SEQUENCE [LARGE SCALE GENOMIC DNA]</scope>
    <source>
        <strain evidence="3 4">ATCC 34112</strain>
    </source>
</reference>
<gene>
    <name evidence="3" type="ORF">THRCLA_11782</name>
</gene>
<organism evidence="3 4">
    <name type="scientific">Thraustotheca clavata</name>
    <dbReference type="NCBI Taxonomy" id="74557"/>
    <lineage>
        <taxon>Eukaryota</taxon>
        <taxon>Sar</taxon>
        <taxon>Stramenopiles</taxon>
        <taxon>Oomycota</taxon>
        <taxon>Saprolegniomycetes</taxon>
        <taxon>Saprolegniales</taxon>
        <taxon>Achlyaceae</taxon>
        <taxon>Thraustotheca</taxon>
    </lineage>
</organism>
<name>A0A1V9Y6N7_9STRA</name>
<feature type="transmembrane region" description="Helical" evidence="2">
    <location>
        <begin position="514"/>
        <end position="538"/>
    </location>
</feature>
<evidence type="ECO:0000313" key="4">
    <source>
        <dbReference type="Proteomes" id="UP000243217"/>
    </source>
</evidence>
<keyword evidence="4" id="KW-1185">Reference proteome</keyword>
<evidence type="ECO:0000313" key="3">
    <source>
        <dbReference type="EMBL" id="OQR81383.1"/>
    </source>
</evidence>
<accession>A0A1V9Y6N7</accession>
<feature type="region of interest" description="Disordered" evidence="1">
    <location>
        <begin position="1"/>
        <end position="28"/>
    </location>
</feature>
<evidence type="ECO:0000256" key="2">
    <source>
        <dbReference type="SAM" id="Phobius"/>
    </source>
</evidence>
<keyword evidence="2" id="KW-0812">Transmembrane</keyword>
<dbReference type="EMBL" id="JNBS01005008">
    <property type="protein sequence ID" value="OQR81383.1"/>
    <property type="molecule type" value="Genomic_DNA"/>
</dbReference>
<proteinExistence type="predicted"/>